<gene>
    <name evidence="1" type="ORF">HS088_TW04G00951</name>
</gene>
<dbReference type="PANTHER" id="PTHR46741">
    <property type="entry name" value="OS09G0413600 PROTEIN"/>
    <property type="match status" value="1"/>
</dbReference>
<comment type="caution">
    <text evidence="1">The sequence shown here is derived from an EMBL/GenBank/DDBJ whole genome shotgun (WGS) entry which is preliminary data.</text>
</comment>
<evidence type="ECO:0000313" key="1">
    <source>
        <dbReference type="EMBL" id="KAF5748990.1"/>
    </source>
</evidence>
<name>A0A7J7DRJ5_TRIWF</name>
<protein>
    <submittedName>
        <fullName evidence="1">Uncharacterized protein</fullName>
    </submittedName>
</protein>
<organism evidence="1 2">
    <name type="scientific">Tripterygium wilfordii</name>
    <name type="common">Thunder God vine</name>
    <dbReference type="NCBI Taxonomy" id="458696"/>
    <lineage>
        <taxon>Eukaryota</taxon>
        <taxon>Viridiplantae</taxon>
        <taxon>Streptophyta</taxon>
        <taxon>Embryophyta</taxon>
        <taxon>Tracheophyta</taxon>
        <taxon>Spermatophyta</taxon>
        <taxon>Magnoliopsida</taxon>
        <taxon>eudicotyledons</taxon>
        <taxon>Gunneridae</taxon>
        <taxon>Pentapetalae</taxon>
        <taxon>rosids</taxon>
        <taxon>fabids</taxon>
        <taxon>Celastrales</taxon>
        <taxon>Celastraceae</taxon>
        <taxon>Tripterygium</taxon>
    </lineage>
</organism>
<dbReference type="Pfam" id="PF07891">
    <property type="entry name" value="DUF1666"/>
    <property type="match status" value="1"/>
</dbReference>
<sequence length="252" mass="29424">MTGKRLLKSLESDFELVYVAQSCLSWEALHHQYRKVEALAGQNGVFYSNVAGEFQKFQVLLERFMEDQRSDGKRVWSYVRGRFSFKSLLQVPELPGFVEEEKEDEKRGACRVKDVLNAIEKCIQAFWVFVKTDNKKSWWKLRTSLWTCPIVEDPRDLALLAEITRILQKKEMLLKDSQGKERCCLRRGVKPPEETQKKMLHTMVDMKLVSRVLRMSVVSTSQLKWCKEKLDNIVFEEGKVVRAHSAPFLFPS</sequence>
<dbReference type="InParanoid" id="A0A7J7DRJ5"/>
<dbReference type="Proteomes" id="UP000593562">
    <property type="component" value="Unassembled WGS sequence"/>
</dbReference>
<dbReference type="AlphaFoldDB" id="A0A7J7DRJ5"/>
<evidence type="ECO:0000313" key="2">
    <source>
        <dbReference type="Proteomes" id="UP000593562"/>
    </source>
</evidence>
<dbReference type="EMBL" id="JAAARO010000004">
    <property type="protein sequence ID" value="KAF5748990.1"/>
    <property type="molecule type" value="Genomic_DNA"/>
</dbReference>
<reference evidence="1 2" key="1">
    <citation type="journal article" date="2020" name="Nat. Commun.">
        <title>Genome of Tripterygium wilfordii and identification of cytochrome P450 involved in triptolide biosynthesis.</title>
        <authorList>
            <person name="Tu L."/>
            <person name="Su P."/>
            <person name="Zhang Z."/>
            <person name="Gao L."/>
            <person name="Wang J."/>
            <person name="Hu T."/>
            <person name="Zhou J."/>
            <person name="Zhang Y."/>
            <person name="Zhao Y."/>
            <person name="Liu Y."/>
            <person name="Song Y."/>
            <person name="Tong Y."/>
            <person name="Lu Y."/>
            <person name="Yang J."/>
            <person name="Xu C."/>
            <person name="Jia M."/>
            <person name="Peters R.J."/>
            <person name="Huang L."/>
            <person name="Gao W."/>
        </authorList>
    </citation>
    <scope>NUCLEOTIDE SEQUENCE [LARGE SCALE GENOMIC DNA]</scope>
    <source>
        <strain evidence="2">cv. XIE 37</strain>
        <tissue evidence="1">Leaf</tissue>
    </source>
</reference>
<accession>A0A7J7DRJ5</accession>
<dbReference type="PANTHER" id="PTHR46741:SF7">
    <property type="entry name" value="TRANSMEMBRANE PROTEIN"/>
    <property type="match status" value="1"/>
</dbReference>
<dbReference type="InterPro" id="IPR012870">
    <property type="entry name" value="DUF1666"/>
</dbReference>
<keyword evidence="2" id="KW-1185">Reference proteome</keyword>
<proteinExistence type="predicted"/>